<feature type="region of interest" description="Disordered" evidence="10">
    <location>
        <begin position="1"/>
        <end position="20"/>
    </location>
</feature>
<proteinExistence type="predicted"/>
<comment type="caution">
    <text evidence="13">The sequence shown here is derived from an EMBL/GenBank/DDBJ whole genome shotgun (WGS) entry which is preliminary data.</text>
</comment>
<dbReference type="InterPro" id="IPR044600">
    <property type="entry name" value="ATL1/ATL16-like"/>
</dbReference>
<evidence type="ECO:0000256" key="8">
    <source>
        <dbReference type="ARBA" id="ARBA00022833"/>
    </source>
</evidence>
<dbReference type="Gene3D" id="3.30.40.10">
    <property type="entry name" value="Zinc/RING finger domain, C3HC4 (zinc finger)"/>
    <property type="match status" value="1"/>
</dbReference>
<evidence type="ECO:0000256" key="10">
    <source>
        <dbReference type="SAM" id="MobiDB-lite"/>
    </source>
</evidence>
<dbReference type="CDD" id="cd16461">
    <property type="entry name" value="RING-H2_EL5-like"/>
    <property type="match status" value="1"/>
</dbReference>
<keyword evidence="4" id="KW-0808">Transferase</keyword>
<dbReference type="InterPro" id="IPR013083">
    <property type="entry name" value="Znf_RING/FYVE/PHD"/>
</dbReference>
<gene>
    <name evidence="13" type="ORF">P3X46_021887</name>
</gene>
<evidence type="ECO:0000256" key="11">
    <source>
        <dbReference type="SAM" id="Phobius"/>
    </source>
</evidence>
<keyword evidence="5" id="KW-0479">Metal-binding</keyword>
<accession>A0ABQ9LGZ0</accession>
<dbReference type="EMBL" id="JARPOI010000012">
    <property type="protein sequence ID" value="KAJ9167221.1"/>
    <property type="molecule type" value="Genomic_DNA"/>
</dbReference>
<evidence type="ECO:0000256" key="3">
    <source>
        <dbReference type="ARBA" id="ARBA00012483"/>
    </source>
</evidence>
<dbReference type="SUPFAM" id="SSF57850">
    <property type="entry name" value="RING/U-box"/>
    <property type="match status" value="1"/>
</dbReference>
<keyword evidence="6 9" id="KW-0863">Zinc-finger</keyword>
<evidence type="ECO:0000256" key="5">
    <source>
        <dbReference type="ARBA" id="ARBA00022723"/>
    </source>
</evidence>
<keyword evidence="11" id="KW-0812">Transmembrane</keyword>
<name>A0ABQ9LGZ0_HEVBR</name>
<evidence type="ECO:0000256" key="6">
    <source>
        <dbReference type="ARBA" id="ARBA00022771"/>
    </source>
</evidence>
<dbReference type="EC" id="2.3.2.27" evidence="3"/>
<dbReference type="Proteomes" id="UP001174677">
    <property type="component" value="Chromosome 12"/>
</dbReference>
<evidence type="ECO:0000259" key="12">
    <source>
        <dbReference type="PROSITE" id="PS50089"/>
    </source>
</evidence>
<evidence type="ECO:0000256" key="4">
    <source>
        <dbReference type="ARBA" id="ARBA00022679"/>
    </source>
</evidence>
<dbReference type="Pfam" id="PF13639">
    <property type="entry name" value="zf-RING_2"/>
    <property type="match status" value="1"/>
</dbReference>
<feature type="transmembrane region" description="Helical" evidence="11">
    <location>
        <begin position="32"/>
        <end position="56"/>
    </location>
</feature>
<dbReference type="PANTHER" id="PTHR46913:SF23">
    <property type="entry name" value="E3 UBIQUITIN-PROTEIN LIGASE RHA4A-RELATED"/>
    <property type="match status" value="1"/>
</dbReference>
<keyword evidence="7" id="KW-0833">Ubl conjugation pathway</keyword>
<reference evidence="13 14" key="1">
    <citation type="journal article" date="2023" name="Plant Biotechnol. J.">
        <title>Chromosome-level wild Hevea brasiliensis genome provides new tools for genomic-assisted breeding and valuable loci to elevate rubber yield.</title>
        <authorList>
            <person name="Cheng H."/>
            <person name="Song X."/>
            <person name="Hu Y."/>
            <person name="Wu T."/>
            <person name="Yang Q."/>
            <person name="An Z."/>
            <person name="Feng S."/>
            <person name="Deng Z."/>
            <person name="Wu W."/>
            <person name="Zeng X."/>
            <person name="Tu M."/>
            <person name="Wang X."/>
            <person name="Huang H."/>
        </authorList>
    </citation>
    <scope>NUCLEOTIDE SEQUENCE [LARGE SCALE GENOMIC DNA]</scope>
    <source>
        <strain evidence="13">MT/VB/25A 57/8</strain>
    </source>
</reference>
<evidence type="ECO:0000256" key="1">
    <source>
        <dbReference type="ARBA" id="ARBA00000900"/>
    </source>
</evidence>
<feature type="compositionally biased region" description="Polar residues" evidence="10">
    <location>
        <begin position="176"/>
        <end position="200"/>
    </location>
</feature>
<feature type="region of interest" description="Disordered" evidence="10">
    <location>
        <begin position="165"/>
        <end position="249"/>
    </location>
</feature>
<dbReference type="InterPro" id="IPR001841">
    <property type="entry name" value="Znf_RING"/>
</dbReference>
<keyword evidence="8" id="KW-0862">Zinc</keyword>
<organism evidence="13 14">
    <name type="scientific">Hevea brasiliensis</name>
    <name type="common">Para rubber tree</name>
    <name type="synonym">Siphonia brasiliensis</name>
    <dbReference type="NCBI Taxonomy" id="3981"/>
    <lineage>
        <taxon>Eukaryota</taxon>
        <taxon>Viridiplantae</taxon>
        <taxon>Streptophyta</taxon>
        <taxon>Embryophyta</taxon>
        <taxon>Tracheophyta</taxon>
        <taxon>Spermatophyta</taxon>
        <taxon>Magnoliopsida</taxon>
        <taxon>eudicotyledons</taxon>
        <taxon>Gunneridae</taxon>
        <taxon>Pentapetalae</taxon>
        <taxon>rosids</taxon>
        <taxon>fabids</taxon>
        <taxon>Malpighiales</taxon>
        <taxon>Euphorbiaceae</taxon>
        <taxon>Crotonoideae</taxon>
        <taxon>Micrandreae</taxon>
        <taxon>Hevea</taxon>
    </lineage>
</organism>
<evidence type="ECO:0000256" key="7">
    <source>
        <dbReference type="ARBA" id="ARBA00022786"/>
    </source>
</evidence>
<sequence length="249" mass="28029">MSHSKSEPLDCCSTLSPPPPPSSSAASTELKLYQAFIFFVPIFFTLILLFLFYLFYLRHRSVDWASLRMRANLQDSNDIFRQAELGLKKEMREMLPIIVYKESFSVKDTQCPICLGDYQAEDRLQQIPACGHTFHMECIDQWLANHTTCPLCRLSLIASAKVPSELPNNEAETRQDSSVAGNSDEISVQSGPTESFGESQSARHSEPGNEDSRFVHNSAEERRSECADVGREFGGATNEPEEHENIRCV</sequence>
<dbReference type="PANTHER" id="PTHR46913">
    <property type="entry name" value="RING-H2 FINGER PROTEIN ATL16"/>
    <property type="match status" value="1"/>
</dbReference>
<keyword evidence="11" id="KW-0472">Membrane</keyword>
<feature type="domain" description="RING-type" evidence="12">
    <location>
        <begin position="111"/>
        <end position="153"/>
    </location>
</feature>
<dbReference type="SMART" id="SM00184">
    <property type="entry name" value="RING"/>
    <property type="match status" value="1"/>
</dbReference>
<keyword evidence="11" id="KW-1133">Transmembrane helix</keyword>
<comment type="pathway">
    <text evidence="2">Protein modification; protein ubiquitination.</text>
</comment>
<keyword evidence="14" id="KW-1185">Reference proteome</keyword>
<evidence type="ECO:0000256" key="9">
    <source>
        <dbReference type="PROSITE-ProRule" id="PRU00175"/>
    </source>
</evidence>
<evidence type="ECO:0000313" key="14">
    <source>
        <dbReference type="Proteomes" id="UP001174677"/>
    </source>
</evidence>
<comment type="catalytic activity">
    <reaction evidence="1">
        <text>S-ubiquitinyl-[E2 ubiquitin-conjugating enzyme]-L-cysteine + [acceptor protein]-L-lysine = [E2 ubiquitin-conjugating enzyme]-L-cysteine + N(6)-ubiquitinyl-[acceptor protein]-L-lysine.</text>
        <dbReference type="EC" id="2.3.2.27"/>
    </reaction>
</comment>
<evidence type="ECO:0000256" key="2">
    <source>
        <dbReference type="ARBA" id="ARBA00004906"/>
    </source>
</evidence>
<protein>
    <recommendedName>
        <fullName evidence="3">RING-type E3 ubiquitin transferase</fullName>
        <ecNumber evidence="3">2.3.2.27</ecNumber>
    </recommendedName>
</protein>
<feature type="compositionally biased region" description="Basic and acidic residues" evidence="10">
    <location>
        <begin position="201"/>
        <end position="231"/>
    </location>
</feature>
<dbReference type="PROSITE" id="PS50089">
    <property type="entry name" value="ZF_RING_2"/>
    <property type="match status" value="1"/>
</dbReference>
<evidence type="ECO:0000313" key="13">
    <source>
        <dbReference type="EMBL" id="KAJ9167221.1"/>
    </source>
</evidence>